<dbReference type="Pfam" id="PF01182">
    <property type="entry name" value="Glucosamine_iso"/>
    <property type="match status" value="1"/>
</dbReference>
<protein>
    <submittedName>
        <fullName evidence="2">6-phosphogluconolactonase</fullName>
        <ecNumber evidence="2">3.1.1.31</ecNumber>
    </submittedName>
</protein>
<feature type="domain" description="Glucosamine/galactosamine-6-phosphate isomerase" evidence="1">
    <location>
        <begin position="34"/>
        <end position="197"/>
    </location>
</feature>
<sequence>MNNAALIELIEHDSHGSAIECVAEEAANWLGMCSLAGSASAVLPGGPSLYVMLKLLASQPIRWDRVTVTTTDECKVLKGHAYPNISTICSAFEGEPAERAMIVPIKDRYAHCRVRMPFDLLVLEIKKDGRIASLFPKSNYGFGSDLPIIEVAPDLPHVQGSAPRWSWTLPALSSARHTIILCSGSEKRAVVDAALRSSAGPLGAFLSISQGTVAIHSTEAV</sequence>
<dbReference type="Gene3D" id="3.40.50.1360">
    <property type="match status" value="1"/>
</dbReference>
<dbReference type="EMBL" id="JBBHJY010000006">
    <property type="protein sequence ID" value="MEJ6010835.1"/>
    <property type="molecule type" value="Genomic_DNA"/>
</dbReference>
<gene>
    <name evidence="2" type="ORF">WG900_13005</name>
</gene>
<comment type="caution">
    <text evidence="2">The sequence shown here is derived from an EMBL/GenBank/DDBJ whole genome shotgun (WGS) entry which is preliminary data.</text>
</comment>
<dbReference type="RefSeq" id="WP_339967661.1">
    <property type="nucleotide sequence ID" value="NZ_JBBHJY010000006.1"/>
</dbReference>
<proteinExistence type="predicted"/>
<dbReference type="EC" id="3.1.1.31" evidence="2"/>
<evidence type="ECO:0000313" key="3">
    <source>
        <dbReference type="Proteomes" id="UP001379235"/>
    </source>
</evidence>
<evidence type="ECO:0000259" key="1">
    <source>
        <dbReference type="Pfam" id="PF01182"/>
    </source>
</evidence>
<keyword evidence="3" id="KW-1185">Reference proteome</keyword>
<dbReference type="InterPro" id="IPR037171">
    <property type="entry name" value="NagB/RpiA_transferase-like"/>
</dbReference>
<keyword evidence="2" id="KW-0378">Hydrolase</keyword>
<dbReference type="GO" id="GO:0017057">
    <property type="term" value="F:6-phosphogluconolactonase activity"/>
    <property type="evidence" value="ECO:0007669"/>
    <property type="project" value="UniProtKB-EC"/>
</dbReference>
<dbReference type="SUPFAM" id="SSF100950">
    <property type="entry name" value="NagB/RpiA/CoA transferase-like"/>
    <property type="match status" value="1"/>
</dbReference>
<name>A0ABU8SAL6_9SPHN</name>
<evidence type="ECO:0000313" key="2">
    <source>
        <dbReference type="EMBL" id="MEJ6010835.1"/>
    </source>
</evidence>
<dbReference type="InterPro" id="IPR006148">
    <property type="entry name" value="Glc/Gal-6P_isomerase"/>
</dbReference>
<organism evidence="2 3">
    <name type="scientific">Novosphingobium aquae</name>
    <dbReference type="NCBI Taxonomy" id="3133435"/>
    <lineage>
        <taxon>Bacteria</taxon>
        <taxon>Pseudomonadati</taxon>
        <taxon>Pseudomonadota</taxon>
        <taxon>Alphaproteobacteria</taxon>
        <taxon>Sphingomonadales</taxon>
        <taxon>Sphingomonadaceae</taxon>
        <taxon>Novosphingobium</taxon>
    </lineage>
</organism>
<dbReference type="Proteomes" id="UP001379235">
    <property type="component" value="Unassembled WGS sequence"/>
</dbReference>
<accession>A0ABU8SAL6</accession>
<reference evidence="2 3" key="1">
    <citation type="submission" date="2024-03" db="EMBL/GenBank/DDBJ databases">
        <authorList>
            <person name="Jo J.-H."/>
        </authorList>
    </citation>
    <scope>NUCLEOTIDE SEQUENCE [LARGE SCALE GENOMIC DNA]</scope>
    <source>
        <strain evidence="2 3">AS3R-12</strain>
    </source>
</reference>